<keyword evidence="2" id="KW-1185">Reference proteome</keyword>
<dbReference type="AlphaFoldDB" id="A0AAV2GNT1"/>
<dbReference type="EMBL" id="OZ034822">
    <property type="protein sequence ID" value="CAL1412126.1"/>
    <property type="molecule type" value="Genomic_DNA"/>
</dbReference>
<proteinExistence type="predicted"/>
<evidence type="ECO:0000313" key="2">
    <source>
        <dbReference type="Proteomes" id="UP001497516"/>
    </source>
</evidence>
<organism evidence="1 2">
    <name type="scientific">Linum trigynum</name>
    <dbReference type="NCBI Taxonomy" id="586398"/>
    <lineage>
        <taxon>Eukaryota</taxon>
        <taxon>Viridiplantae</taxon>
        <taxon>Streptophyta</taxon>
        <taxon>Embryophyta</taxon>
        <taxon>Tracheophyta</taxon>
        <taxon>Spermatophyta</taxon>
        <taxon>Magnoliopsida</taxon>
        <taxon>eudicotyledons</taxon>
        <taxon>Gunneridae</taxon>
        <taxon>Pentapetalae</taxon>
        <taxon>rosids</taxon>
        <taxon>fabids</taxon>
        <taxon>Malpighiales</taxon>
        <taxon>Linaceae</taxon>
        <taxon>Linum</taxon>
    </lineage>
</organism>
<reference evidence="1 2" key="1">
    <citation type="submission" date="2024-04" db="EMBL/GenBank/DDBJ databases">
        <authorList>
            <person name="Fracassetti M."/>
        </authorList>
    </citation>
    <scope>NUCLEOTIDE SEQUENCE [LARGE SCALE GENOMIC DNA]</scope>
</reference>
<protein>
    <recommendedName>
        <fullName evidence="3">Secreted protein</fullName>
    </recommendedName>
</protein>
<evidence type="ECO:0008006" key="3">
    <source>
        <dbReference type="Google" id="ProtNLM"/>
    </source>
</evidence>
<name>A0AAV2GNT1_9ROSI</name>
<sequence>MQMAECGRSGSLRTFIFLSYVAVHSPETFLYGDVADLSSSPAPQNLRPMTTTGRRKSFAIKMSAETPSPSQSLSHFITLPFHPSHPVFVVAANGVCLPVRDY</sequence>
<accession>A0AAV2GNT1</accession>
<gene>
    <name evidence="1" type="ORF">LTRI10_LOCUS51439</name>
</gene>
<dbReference type="Proteomes" id="UP001497516">
    <property type="component" value="Chromosome 9"/>
</dbReference>
<evidence type="ECO:0000313" key="1">
    <source>
        <dbReference type="EMBL" id="CAL1412126.1"/>
    </source>
</evidence>